<keyword evidence="2" id="KW-0812">Transmembrane</keyword>
<dbReference type="RefSeq" id="XP_062877655.1">
    <property type="nucleotide sequence ID" value="XM_063021585.1"/>
</dbReference>
<gene>
    <name evidence="3" type="ORF">PUMCH_002584</name>
</gene>
<dbReference type="Proteomes" id="UP001338582">
    <property type="component" value="Chromosome 3"/>
</dbReference>
<dbReference type="EMBL" id="CP138896">
    <property type="protein sequence ID" value="WPK25273.1"/>
    <property type="molecule type" value="Genomic_DNA"/>
</dbReference>
<feature type="region of interest" description="Disordered" evidence="1">
    <location>
        <begin position="590"/>
        <end position="633"/>
    </location>
</feature>
<evidence type="ECO:0000313" key="3">
    <source>
        <dbReference type="EMBL" id="WPK25273.1"/>
    </source>
</evidence>
<evidence type="ECO:0000256" key="2">
    <source>
        <dbReference type="SAM" id="Phobius"/>
    </source>
</evidence>
<keyword evidence="4" id="KW-1185">Reference proteome</keyword>
<name>A0AAX4H9S5_9ASCO</name>
<proteinExistence type="predicted"/>
<keyword evidence="2" id="KW-0472">Membrane</keyword>
<organism evidence="3 4">
    <name type="scientific">Australozyma saopauloensis</name>
    <dbReference type="NCBI Taxonomy" id="291208"/>
    <lineage>
        <taxon>Eukaryota</taxon>
        <taxon>Fungi</taxon>
        <taxon>Dikarya</taxon>
        <taxon>Ascomycota</taxon>
        <taxon>Saccharomycotina</taxon>
        <taxon>Pichiomycetes</taxon>
        <taxon>Metschnikowiaceae</taxon>
        <taxon>Australozyma</taxon>
    </lineage>
</organism>
<feature type="transmembrane region" description="Helical" evidence="2">
    <location>
        <begin position="552"/>
        <end position="578"/>
    </location>
</feature>
<dbReference type="KEGG" id="asau:88173648"/>
<feature type="transmembrane region" description="Helical" evidence="2">
    <location>
        <begin position="262"/>
        <end position="284"/>
    </location>
</feature>
<feature type="transmembrane region" description="Helical" evidence="2">
    <location>
        <begin position="494"/>
        <end position="516"/>
    </location>
</feature>
<protein>
    <submittedName>
        <fullName evidence="3">Uncharacterized protein</fullName>
    </submittedName>
</protein>
<dbReference type="AlphaFoldDB" id="A0AAX4H9S5"/>
<reference evidence="3 4" key="1">
    <citation type="submission" date="2023-10" db="EMBL/GenBank/DDBJ databases">
        <title>Draft Genome Sequence of Candida saopaulonensis from a very Premature Infant with Sepsis.</title>
        <authorList>
            <person name="Ning Y."/>
            <person name="Dai R."/>
            <person name="Xiao M."/>
            <person name="Xu Y."/>
            <person name="Yan Q."/>
            <person name="Zhang L."/>
        </authorList>
    </citation>
    <scope>NUCLEOTIDE SEQUENCE [LARGE SCALE GENOMIC DNA]</scope>
    <source>
        <strain evidence="3 4">19XY460</strain>
    </source>
</reference>
<keyword evidence="2" id="KW-1133">Transmembrane helix</keyword>
<accession>A0AAX4H9S5</accession>
<feature type="transmembrane region" description="Helical" evidence="2">
    <location>
        <begin position="229"/>
        <end position="250"/>
    </location>
</feature>
<evidence type="ECO:0000313" key="4">
    <source>
        <dbReference type="Proteomes" id="UP001338582"/>
    </source>
</evidence>
<evidence type="ECO:0000256" key="1">
    <source>
        <dbReference type="SAM" id="MobiDB-lite"/>
    </source>
</evidence>
<dbReference type="GeneID" id="88173648"/>
<sequence>MDPDIKIDNDFLPDNIMEDCEILKYISTTLSGGKKIYTTKEFFSCHLEYPRLLKHMESEISFLESAIHLMNYDDEVKTAALFILNKKRDQLEQVIKNHKNLSIRRRNCAAEQLTEVSAAFKSSDHHRIQLMEIDSGRTTLIDMKQHDLLNTLLPPAISDLDELIKQNWLILWNESKDDHNALNKELRTLDYLCSKTLEEIKEKHCNTYDVILEKLRKARTKRLGQTRAFVFKTENYWTATTLFCLFRLWMFESFEPYRAITILYYISVGIICLRLFVPSFIIWANFCRRMNECSEAILYIAEALVEARLHYEGTACSEFNVKYYLSMESCKETELHKLPTEVLDQLRDSDKRKYKTSLSAYLSLQDATFAGIQAESVKLTGRVADIKEKIIKAKGLNGESWHMQIRELNLSIESYEEAIQWEIDRLSSMKMEYFSSTGFSRESLLMTEFQSHLELMRQQNSEVVRQLLEFKQSLIDRHEPIIPKLRRWYYLESFRGRISTSMLFCSGAVLLLFAVFRTGLRDSNDIREKLIHTEKMSLNLEVSFMTASVSTWIIIVFQGVFHILHLIDCVLVCYDWYLDWQEKKKLARSANLQSTSESDESTSDSDKSTSESVMSEGVDQQREDMMTNSRVSL</sequence>